<feature type="transmembrane region" description="Helical" evidence="7">
    <location>
        <begin position="283"/>
        <end position="308"/>
    </location>
</feature>
<feature type="transmembrane region" description="Helical" evidence="7">
    <location>
        <begin position="25"/>
        <end position="50"/>
    </location>
</feature>
<keyword evidence="5 7" id="KW-1133">Transmembrane helix</keyword>
<dbReference type="OrthoDB" id="1522670at2"/>
<evidence type="ECO:0000313" key="11">
    <source>
        <dbReference type="Proteomes" id="UP000032544"/>
    </source>
</evidence>
<evidence type="ECO:0000256" key="2">
    <source>
        <dbReference type="ARBA" id="ARBA00005236"/>
    </source>
</evidence>
<reference evidence="10 11" key="1">
    <citation type="submission" date="2014-09" db="EMBL/GenBank/DDBJ databases">
        <title>Draft Genome Sequence of Draconibacterium sp. JN14CK-3.</title>
        <authorList>
            <person name="Dong C."/>
            <person name="Lai Q."/>
            <person name="Shao Z."/>
        </authorList>
    </citation>
    <scope>NUCLEOTIDE SEQUENCE [LARGE SCALE GENOMIC DNA]</scope>
    <source>
        <strain evidence="10 11">JN14CK-3</strain>
    </source>
</reference>
<evidence type="ECO:0000256" key="6">
    <source>
        <dbReference type="ARBA" id="ARBA00023136"/>
    </source>
</evidence>
<dbReference type="AlphaFoldDB" id="A0A0D8J6K3"/>
<comment type="similarity">
    <text evidence="2">Belongs to the ABC-4 integral membrane protein family. LolC/E subfamily.</text>
</comment>
<evidence type="ECO:0000259" key="9">
    <source>
        <dbReference type="Pfam" id="PF12704"/>
    </source>
</evidence>
<dbReference type="PANTHER" id="PTHR30489:SF0">
    <property type="entry name" value="LIPOPROTEIN-RELEASING SYSTEM TRANSMEMBRANE PROTEIN LOLE"/>
    <property type="match status" value="1"/>
</dbReference>
<evidence type="ECO:0000259" key="8">
    <source>
        <dbReference type="Pfam" id="PF02687"/>
    </source>
</evidence>
<evidence type="ECO:0000256" key="4">
    <source>
        <dbReference type="ARBA" id="ARBA00022692"/>
    </source>
</evidence>
<keyword evidence="4 7" id="KW-0812">Transmembrane</keyword>
<evidence type="ECO:0000256" key="3">
    <source>
        <dbReference type="ARBA" id="ARBA00022475"/>
    </source>
</evidence>
<dbReference type="EMBL" id="JRHC01000005">
    <property type="protein sequence ID" value="KJF42394.1"/>
    <property type="molecule type" value="Genomic_DNA"/>
</dbReference>
<dbReference type="PATRIC" id="fig|1544798.3.peg.3694"/>
<comment type="subcellular location">
    <subcellularLocation>
        <location evidence="1">Cell membrane</location>
        <topology evidence="1">Multi-pass membrane protein</topology>
    </subcellularLocation>
</comment>
<keyword evidence="3" id="KW-1003">Cell membrane</keyword>
<dbReference type="Pfam" id="PF02687">
    <property type="entry name" value="FtsX"/>
    <property type="match status" value="1"/>
</dbReference>
<feature type="domain" description="MacB-like periplasmic core" evidence="9">
    <location>
        <begin position="28"/>
        <end position="247"/>
    </location>
</feature>
<sequence length="417" mass="47746">MNTELFISRRLFFDKANKKQLSQRIIRIALAGIALGLTVMIVAVAVVTGFKKEIRNKVIGFGSHIQIINYDSNNSYETSAVSEDQPFLADVKALPGVKRLQPYATKPGMIKTDEYIQGIVFKGVDENYDWQFFNKHLIEGQLPNINDTARVNEVLLSAQVAKLLRLKLNDRIVVYFITGDEVIPRMQQMQISGIYRTGFEEFDQLFIVGDLKQIQRLNDWRPDQITGFEVIATDFFDIDNIEQQIRNIIISYREENAEILRTQSITRVYPQIFDWLSILDMNVWIILILMVIVAAFNMVSGLLVLILERTGMIGVLKAMGSPNWSIRKVFVYLSVFLTGRGLLWGNIIGVAIVLLQKFFHIIQLNPESYYVDYVPMNFSLSHLLLLNLGTIVITSLILIIPSWFISKISPDKVIRFD</sequence>
<dbReference type="GO" id="GO:0098797">
    <property type="term" value="C:plasma membrane protein complex"/>
    <property type="evidence" value="ECO:0007669"/>
    <property type="project" value="TreeGrafter"/>
</dbReference>
<evidence type="ECO:0000256" key="5">
    <source>
        <dbReference type="ARBA" id="ARBA00022989"/>
    </source>
</evidence>
<feature type="transmembrane region" description="Helical" evidence="7">
    <location>
        <begin position="382"/>
        <end position="405"/>
    </location>
</feature>
<dbReference type="InterPro" id="IPR003838">
    <property type="entry name" value="ABC3_permease_C"/>
</dbReference>
<dbReference type="Pfam" id="PF12704">
    <property type="entry name" value="MacB_PCD"/>
    <property type="match status" value="1"/>
</dbReference>
<proteinExistence type="inferred from homology"/>
<feature type="transmembrane region" description="Helical" evidence="7">
    <location>
        <begin position="329"/>
        <end position="362"/>
    </location>
</feature>
<feature type="domain" description="ABC3 transporter permease C-terminal" evidence="8">
    <location>
        <begin position="284"/>
        <end position="410"/>
    </location>
</feature>
<evidence type="ECO:0000256" key="7">
    <source>
        <dbReference type="SAM" id="Phobius"/>
    </source>
</evidence>
<dbReference type="PANTHER" id="PTHR30489">
    <property type="entry name" value="LIPOPROTEIN-RELEASING SYSTEM TRANSMEMBRANE PROTEIN LOLE"/>
    <property type="match status" value="1"/>
</dbReference>
<comment type="caution">
    <text evidence="10">The sequence shown here is derived from an EMBL/GenBank/DDBJ whole genome shotgun (WGS) entry which is preliminary data.</text>
</comment>
<organism evidence="10 11">
    <name type="scientific">Draconibacterium sediminis</name>
    <dbReference type="NCBI Taxonomy" id="1544798"/>
    <lineage>
        <taxon>Bacteria</taxon>
        <taxon>Pseudomonadati</taxon>
        <taxon>Bacteroidota</taxon>
        <taxon>Bacteroidia</taxon>
        <taxon>Marinilabiliales</taxon>
        <taxon>Prolixibacteraceae</taxon>
        <taxon>Draconibacterium</taxon>
    </lineage>
</organism>
<dbReference type="GO" id="GO:0044874">
    <property type="term" value="P:lipoprotein localization to outer membrane"/>
    <property type="evidence" value="ECO:0007669"/>
    <property type="project" value="TreeGrafter"/>
</dbReference>
<dbReference type="Proteomes" id="UP000032544">
    <property type="component" value="Unassembled WGS sequence"/>
</dbReference>
<accession>A0A0D8J6K3</accession>
<evidence type="ECO:0000256" key="1">
    <source>
        <dbReference type="ARBA" id="ARBA00004651"/>
    </source>
</evidence>
<dbReference type="InterPro" id="IPR051447">
    <property type="entry name" value="Lipoprotein-release_system"/>
</dbReference>
<evidence type="ECO:0000313" key="10">
    <source>
        <dbReference type="EMBL" id="KJF42394.1"/>
    </source>
</evidence>
<dbReference type="STRING" id="1544798.LH29_17635"/>
<name>A0A0D8J6K3_9BACT</name>
<keyword evidence="6 7" id="KW-0472">Membrane</keyword>
<gene>
    <name evidence="10" type="ORF">LH29_17635</name>
</gene>
<dbReference type="InterPro" id="IPR025857">
    <property type="entry name" value="MacB_PCD"/>
</dbReference>
<dbReference type="RefSeq" id="WP_045032048.1">
    <property type="nucleotide sequence ID" value="NZ_JRHC01000005.1"/>
</dbReference>
<keyword evidence="11" id="KW-1185">Reference proteome</keyword>
<protein>
    <submittedName>
        <fullName evidence="10">ABC transporter permease</fullName>
    </submittedName>
</protein>